<protein>
    <submittedName>
        <fullName evidence="4">Sterol uptake control protein 2</fullName>
    </submittedName>
</protein>
<accession>A0A484G2J8</accession>
<dbReference type="PANTHER" id="PTHR47784">
    <property type="entry name" value="STEROL UPTAKE CONTROL PROTEIN 2"/>
    <property type="match status" value="1"/>
</dbReference>
<dbReference type="CDD" id="cd00067">
    <property type="entry name" value="GAL4"/>
    <property type="match status" value="1"/>
</dbReference>
<proteinExistence type="predicted"/>
<dbReference type="GO" id="GO:0008270">
    <property type="term" value="F:zinc ion binding"/>
    <property type="evidence" value="ECO:0007669"/>
    <property type="project" value="InterPro"/>
</dbReference>
<dbReference type="Gene3D" id="4.10.240.10">
    <property type="entry name" value="Zn(2)-C6 fungal-type DNA-binding domain"/>
    <property type="match status" value="1"/>
</dbReference>
<feature type="domain" description="Zn(2)-C6 fungal-type" evidence="3">
    <location>
        <begin position="12"/>
        <end position="42"/>
    </location>
</feature>
<evidence type="ECO:0000313" key="5">
    <source>
        <dbReference type="Proteomes" id="UP000014480"/>
    </source>
</evidence>
<dbReference type="InterPro" id="IPR053157">
    <property type="entry name" value="Sterol_Uptake_Regulator"/>
</dbReference>
<dbReference type="InterPro" id="IPR001138">
    <property type="entry name" value="Zn2Cys6_DnaBD"/>
</dbReference>
<reference evidence="5" key="1">
    <citation type="journal article" date="2013" name="New Phytol.">
        <title>Comparative genomic and transcriptomic analyses reveal the hemibiotrophic stage shift of Colletotrichum fungi.</title>
        <authorList>
            <person name="Gan P."/>
            <person name="Ikeda K."/>
            <person name="Irieda H."/>
            <person name="Narusaka M."/>
            <person name="O'Connell R.J."/>
            <person name="Narusaka Y."/>
            <person name="Takano Y."/>
            <person name="Kubo Y."/>
            <person name="Shirasu K."/>
        </authorList>
    </citation>
    <scope>NUCLEOTIDE SEQUENCE [LARGE SCALE GENOMIC DNA]</scope>
    <source>
        <strain evidence="5">104-T / ATCC 96160 / CBS 514.97 / LARS 414 / MAFF 240422</strain>
    </source>
</reference>
<sequence length="422" mass="46327">MNRRAHKKSRNGCIECKRRHIKCDETRPRCKNCTIIERDCVFRHPPPPPAAVPSEGPAGDAAETFGSDGPSTPSRSTGASPFGDGSRSHSLPPADSASRAAAGPRVNMDHMDFLVNFSLGLMIPELDGDLREQGTRITVKAALEAPYLMHAVLSNSARYLAHARPGRRKEYLEHAIQLQTEAVSLFNAARPELNESNCVAIAMFSSILGRHLCIDALATRNAGLDGFLDAYLNFARLRQRGASVVRSARAALEDSELKPFLTWGPGMLELKGHGHHFDSAHRLLRSSSSLDAAHALACARAVELAQVAYDSWEADGPAAGMKRVLEVVFTWAFLVPDEFLEMLEQRRPEAIAIMGNHAVVLHLARDLWQIGDSGEFLLRAVEEHLGEAGEEWLRWPHSFIFGTSQGSHGTLKRLLTGLHYSP</sequence>
<dbReference type="PROSITE" id="PS00463">
    <property type="entry name" value="ZN2_CY6_FUNGAL_1"/>
    <property type="match status" value="1"/>
</dbReference>
<dbReference type="EMBL" id="AMCV02000005">
    <property type="protein sequence ID" value="TDZ24422.1"/>
    <property type="molecule type" value="Genomic_DNA"/>
</dbReference>
<name>A0A484G2J8_COLOR</name>
<dbReference type="Pfam" id="PF00172">
    <property type="entry name" value="Zn_clus"/>
    <property type="match status" value="1"/>
</dbReference>
<comment type="caution">
    <text evidence="4">The sequence shown here is derived from an EMBL/GenBank/DDBJ whole genome shotgun (WGS) entry which is preliminary data.</text>
</comment>
<dbReference type="InterPro" id="IPR036864">
    <property type="entry name" value="Zn2-C6_fun-type_DNA-bd_sf"/>
</dbReference>
<dbReference type="Proteomes" id="UP000014480">
    <property type="component" value="Unassembled WGS sequence"/>
</dbReference>
<evidence type="ECO:0000256" key="1">
    <source>
        <dbReference type="ARBA" id="ARBA00023242"/>
    </source>
</evidence>
<keyword evidence="1" id="KW-0539">Nucleus</keyword>
<gene>
    <name evidence="4" type="ORF">Cob_v002875</name>
</gene>
<feature type="region of interest" description="Disordered" evidence="2">
    <location>
        <begin position="46"/>
        <end position="103"/>
    </location>
</feature>
<dbReference type="PROSITE" id="PS50048">
    <property type="entry name" value="ZN2_CY6_FUNGAL_2"/>
    <property type="match status" value="1"/>
</dbReference>
<keyword evidence="5" id="KW-1185">Reference proteome</keyword>
<dbReference type="PANTHER" id="PTHR47784:SF4">
    <property type="entry name" value="ZN(II)2CYS6 TRANSCRIPTION FACTOR (EUROFUNG)"/>
    <property type="match status" value="1"/>
</dbReference>
<feature type="compositionally biased region" description="Polar residues" evidence="2">
    <location>
        <begin position="69"/>
        <end position="79"/>
    </location>
</feature>
<reference evidence="5" key="2">
    <citation type="journal article" date="2019" name="Mol. Plant Microbe Interact.">
        <title>Genome sequence resources for four phytopathogenic fungi from the Colletotrichum orbiculare species complex.</title>
        <authorList>
            <person name="Gan P."/>
            <person name="Tsushima A."/>
            <person name="Narusaka M."/>
            <person name="Narusaka Y."/>
            <person name="Takano Y."/>
            <person name="Kubo Y."/>
            <person name="Shirasu K."/>
        </authorList>
    </citation>
    <scope>GENOME REANNOTATION</scope>
    <source>
        <strain evidence="5">104-T / ATCC 96160 / CBS 514.97 / LARS 414 / MAFF 240422</strain>
    </source>
</reference>
<evidence type="ECO:0000259" key="3">
    <source>
        <dbReference type="PROSITE" id="PS50048"/>
    </source>
</evidence>
<dbReference type="AlphaFoldDB" id="A0A484G2J8"/>
<evidence type="ECO:0000256" key="2">
    <source>
        <dbReference type="SAM" id="MobiDB-lite"/>
    </source>
</evidence>
<dbReference type="SMART" id="SM00066">
    <property type="entry name" value="GAL4"/>
    <property type="match status" value="1"/>
</dbReference>
<evidence type="ECO:0000313" key="4">
    <source>
        <dbReference type="EMBL" id="TDZ24422.1"/>
    </source>
</evidence>
<dbReference type="OrthoDB" id="5350673at2759"/>
<dbReference type="STRING" id="1213857.A0A484G2J8"/>
<dbReference type="SUPFAM" id="SSF57701">
    <property type="entry name" value="Zn2/Cys6 DNA-binding domain"/>
    <property type="match status" value="1"/>
</dbReference>
<organism evidence="4 5">
    <name type="scientific">Colletotrichum orbiculare (strain 104-T / ATCC 96160 / CBS 514.97 / LARS 414 / MAFF 240422)</name>
    <name type="common">Cucumber anthracnose fungus</name>
    <name type="synonym">Colletotrichum lagenarium</name>
    <dbReference type="NCBI Taxonomy" id="1213857"/>
    <lineage>
        <taxon>Eukaryota</taxon>
        <taxon>Fungi</taxon>
        <taxon>Dikarya</taxon>
        <taxon>Ascomycota</taxon>
        <taxon>Pezizomycotina</taxon>
        <taxon>Sordariomycetes</taxon>
        <taxon>Hypocreomycetidae</taxon>
        <taxon>Glomerellales</taxon>
        <taxon>Glomerellaceae</taxon>
        <taxon>Colletotrichum</taxon>
        <taxon>Colletotrichum orbiculare species complex</taxon>
    </lineage>
</organism>
<dbReference type="GO" id="GO:0001228">
    <property type="term" value="F:DNA-binding transcription activator activity, RNA polymerase II-specific"/>
    <property type="evidence" value="ECO:0007669"/>
    <property type="project" value="TreeGrafter"/>
</dbReference>